<reference evidence="5 6" key="1">
    <citation type="submission" date="2016-10" db="EMBL/GenBank/DDBJ databases">
        <authorList>
            <person name="de Groot N.N."/>
        </authorList>
    </citation>
    <scope>NUCLEOTIDE SEQUENCE [LARGE SCALE GENOMIC DNA]</scope>
    <source>
        <strain evidence="5 6">DSM 6059</strain>
    </source>
</reference>
<dbReference type="Proteomes" id="UP000198862">
    <property type="component" value="Unassembled WGS sequence"/>
</dbReference>
<feature type="signal peptide" evidence="4">
    <location>
        <begin position="1"/>
        <end position="21"/>
    </location>
</feature>
<evidence type="ECO:0000313" key="6">
    <source>
        <dbReference type="Proteomes" id="UP000198862"/>
    </source>
</evidence>
<dbReference type="NCBIfam" id="TIGR03505">
    <property type="entry name" value="FimV_core"/>
    <property type="match status" value="1"/>
</dbReference>
<feature type="region of interest" description="Disordered" evidence="2">
    <location>
        <begin position="286"/>
        <end position="321"/>
    </location>
</feature>
<keyword evidence="6" id="KW-1185">Reference proteome</keyword>
<evidence type="ECO:0000256" key="2">
    <source>
        <dbReference type="SAM" id="MobiDB-lite"/>
    </source>
</evidence>
<feature type="compositionally biased region" description="Acidic residues" evidence="2">
    <location>
        <begin position="386"/>
        <end position="398"/>
    </location>
</feature>
<name>A0A1I1TV91_9GAMM</name>
<feature type="chain" id="PRO_5011446863" evidence="4">
    <location>
        <begin position="22"/>
        <end position="574"/>
    </location>
</feature>
<evidence type="ECO:0000313" key="5">
    <source>
        <dbReference type="EMBL" id="SFD62517.1"/>
    </source>
</evidence>
<evidence type="ECO:0000256" key="4">
    <source>
        <dbReference type="SAM" id="SignalP"/>
    </source>
</evidence>
<proteinExistence type="predicted"/>
<accession>A0A1I1TV91</accession>
<sequence length="574" mass="64022">MRSLASILLLVSVFLSATCFAEETRLKGPKNVDYGKQGRMIGPIKPTDTLWRIALKIRPDNSVSVYQVMHALYEKNPKSFLDKNINHIRIGSYLKIPSMQEIHTIQPELAKQKSDQDDTLWEKKRNGNLSNSEIDLVAKKITQAKKSDVDEAKEELKTQLTEITKNQSKKLADLKNKFKESVENSKVILDENEKLQTQLNVISGELDSLKGQLGNDSKIQQNLRELLAQQNEFIMQQKAAEMERNKGINWTDPILIALYSTIPAILLIWALISFFRNRKKSEAPTDETIFEKPVADVPAPPPFEPEVSDLLDSEPDLNDSLEDDLLEDDSIQLDDSLEDDGLPEPDEILYEEDEPDLDFDELDGDSLLNQDELDGLLSDDIVFENDSDDLVPDFDDTENTQSDLLDNDDIDAFLQQDFEQPASEIDEDIISDDLSVDDMLTETDIALDIPEDLEPAANENAQDDDVDALLDSVEFDEEQVEVNVDVDDIDALLDGANDDTDTSNTEDSEITVDLDDIDALLDGSNDVTDVPDVNDSEIAADLDVGSDDIDALLDGVSDESDIPDADDAEVAADL</sequence>
<dbReference type="STRING" id="1123010.SAMN02745724_05010"/>
<keyword evidence="1" id="KW-0175">Coiled coil</keyword>
<keyword evidence="3" id="KW-0472">Membrane</keyword>
<dbReference type="EMBL" id="FOLO01000076">
    <property type="protein sequence ID" value="SFD62517.1"/>
    <property type="molecule type" value="Genomic_DNA"/>
</dbReference>
<feature type="region of interest" description="Disordered" evidence="2">
    <location>
        <begin position="386"/>
        <end position="405"/>
    </location>
</feature>
<keyword evidence="4" id="KW-0732">Signal</keyword>
<feature type="non-terminal residue" evidence="5">
    <location>
        <position position="574"/>
    </location>
</feature>
<evidence type="ECO:0000256" key="3">
    <source>
        <dbReference type="SAM" id="Phobius"/>
    </source>
</evidence>
<feature type="compositionally biased region" description="Acidic residues" evidence="2">
    <location>
        <begin position="306"/>
        <end position="321"/>
    </location>
</feature>
<dbReference type="AlphaFoldDB" id="A0A1I1TV91"/>
<gene>
    <name evidence="5" type="ORF">SAMN02745724_05010</name>
</gene>
<dbReference type="InterPro" id="IPR020012">
    <property type="entry name" value="LysM_FimV"/>
</dbReference>
<organism evidence="5 6">
    <name type="scientific">Pseudoalteromonas denitrificans DSM 6059</name>
    <dbReference type="NCBI Taxonomy" id="1123010"/>
    <lineage>
        <taxon>Bacteria</taxon>
        <taxon>Pseudomonadati</taxon>
        <taxon>Pseudomonadota</taxon>
        <taxon>Gammaproteobacteria</taxon>
        <taxon>Alteromonadales</taxon>
        <taxon>Pseudoalteromonadaceae</taxon>
        <taxon>Pseudoalteromonas</taxon>
    </lineage>
</organism>
<feature type="transmembrane region" description="Helical" evidence="3">
    <location>
        <begin position="254"/>
        <end position="275"/>
    </location>
</feature>
<dbReference type="RefSeq" id="WP_281247199.1">
    <property type="nucleotide sequence ID" value="NZ_FOLO01000076.1"/>
</dbReference>
<keyword evidence="3" id="KW-1133">Transmembrane helix</keyword>
<keyword evidence="3" id="KW-0812">Transmembrane</keyword>
<feature type="region of interest" description="Disordered" evidence="2">
    <location>
        <begin position="553"/>
        <end position="574"/>
    </location>
</feature>
<protein>
    <submittedName>
        <fullName evidence="5">FimV N-terminal domain-containing protein</fullName>
    </submittedName>
</protein>
<feature type="coiled-coil region" evidence="1">
    <location>
        <begin position="146"/>
        <end position="212"/>
    </location>
</feature>
<evidence type="ECO:0000256" key="1">
    <source>
        <dbReference type="SAM" id="Coils"/>
    </source>
</evidence>